<dbReference type="Proteomes" id="UP001174909">
    <property type="component" value="Unassembled WGS sequence"/>
</dbReference>
<accession>A0AA35XFQ3</accession>
<evidence type="ECO:0000256" key="2">
    <source>
        <dbReference type="ARBA" id="ARBA00022898"/>
    </source>
</evidence>
<comment type="cofactor">
    <cofactor evidence="1">
        <name>pyridoxal 5'-phosphate</name>
        <dbReference type="ChEBI" id="CHEBI:597326"/>
    </cofactor>
</comment>
<dbReference type="PANTHER" id="PTHR43713:SF3">
    <property type="entry name" value="GLUTAMATE-1-SEMIALDEHYDE 2,1-AMINOMUTASE 1, CHLOROPLASTIC-RELATED"/>
    <property type="match status" value="1"/>
</dbReference>
<dbReference type="InterPro" id="IPR005814">
    <property type="entry name" value="Aminotrans_3"/>
</dbReference>
<dbReference type="InterPro" id="IPR015421">
    <property type="entry name" value="PyrdxlP-dep_Trfase_major"/>
</dbReference>
<dbReference type="InterPro" id="IPR015422">
    <property type="entry name" value="PyrdxlP-dep_Trfase_small"/>
</dbReference>
<organism evidence="3 4">
    <name type="scientific">Geodia barretti</name>
    <name type="common">Barrett's horny sponge</name>
    <dbReference type="NCBI Taxonomy" id="519541"/>
    <lineage>
        <taxon>Eukaryota</taxon>
        <taxon>Metazoa</taxon>
        <taxon>Porifera</taxon>
        <taxon>Demospongiae</taxon>
        <taxon>Heteroscleromorpha</taxon>
        <taxon>Tetractinellida</taxon>
        <taxon>Astrophorina</taxon>
        <taxon>Geodiidae</taxon>
        <taxon>Geodia</taxon>
    </lineage>
</organism>
<comment type="caution">
    <text evidence="3">The sequence shown here is derived from an EMBL/GenBank/DDBJ whole genome shotgun (WGS) entry which is preliminary data.</text>
</comment>
<protein>
    <submittedName>
        <fullName evidence="3">Glutamate-1-semialdehyde 2,1-aminomutase</fullName>
    </submittedName>
</protein>
<keyword evidence="4" id="KW-1185">Reference proteome</keyword>
<dbReference type="SUPFAM" id="SSF53383">
    <property type="entry name" value="PLP-dependent transferases"/>
    <property type="match status" value="1"/>
</dbReference>
<dbReference type="AlphaFoldDB" id="A0AA35XFQ3"/>
<evidence type="ECO:0000256" key="1">
    <source>
        <dbReference type="ARBA" id="ARBA00001933"/>
    </source>
</evidence>
<sequence length="218" mass="23692">MGSAALLLGHAHPEVVSALSAVLADGSHFGAPTEPMLEWGERVCTLMPCADKVRFVGSGAEATMLAMRVARGYTGKEKIIRWESHYHGWHDYVMPGNLPPFDVPASIGIPQGTIDSIIVLPTDLTALENVLANDDNIAGVITEASGASYGTVPLPDGFLEGVRRLTRETRRGDDHGRGYHRFPVGARWRSGAPGCRTRPLYDGQNSYWGPTRRSRCRP</sequence>
<dbReference type="InterPro" id="IPR015424">
    <property type="entry name" value="PyrdxlP-dep_Trfase"/>
</dbReference>
<proteinExistence type="predicted"/>
<reference evidence="3" key="1">
    <citation type="submission" date="2023-03" db="EMBL/GenBank/DDBJ databases">
        <authorList>
            <person name="Steffen K."/>
            <person name="Cardenas P."/>
        </authorList>
    </citation>
    <scope>NUCLEOTIDE SEQUENCE</scope>
</reference>
<gene>
    <name evidence="3" type="ORF">GBAR_LOCUS27037</name>
</gene>
<name>A0AA35XFQ3_GEOBA</name>
<evidence type="ECO:0000313" key="3">
    <source>
        <dbReference type="EMBL" id="CAI8049092.1"/>
    </source>
</evidence>
<dbReference type="EMBL" id="CASHTH010003772">
    <property type="protein sequence ID" value="CAI8049092.1"/>
    <property type="molecule type" value="Genomic_DNA"/>
</dbReference>
<dbReference type="Gene3D" id="3.90.1150.10">
    <property type="entry name" value="Aspartate Aminotransferase, domain 1"/>
    <property type="match status" value="1"/>
</dbReference>
<dbReference type="GO" id="GO:0030170">
    <property type="term" value="F:pyridoxal phosphate binding"/>
    <property type="evidence" value="ECO:0007669"/>
    <property type="project" value="InterPro"/>
</dbReference>
<dbReference type="Pfam" id="PF00202">
    <property type="entry name" value="Aminotran_3"/>
    <property type="match status" value="1"/>
</dbReference>
<evidence type="ECO:0000313" key="4">
    <source>
        <dbReference type="Proteomes" id="UP001174909"/>
    </source>
</evidence>
<dbReference type="Gene3D" id="3.40.640.10">
    <property type="entry name" value="Type I PLP-dependent aspartate aminotransferase-like (Major domain)"/>
    <property type="match status" value="1"/>
</dbReference>
<dbReference type="PANTHER" id="PTHR43713">
    <property type="entry name" value="GLUTAMATE-1-SEMIALDEHYDE 2,1-AMINOMUTASE"/>
    <property type="match status" value="1"/>
</dbReference>
<dbReference type="GO" id="GO:0008483">
    <property type="term" value="F:transaminase activity"/>
    <property type="evidence" value="ECO:0007669"/>
    <property type="project" value="InterPro"/>
</dbReference>
<keyword evidence="2" id="KW-0663">Pyridoxal phosphate</keyword>